<gene>
    <name evidence="2" type="ORF">RFI_15128</name>
</gene>
<dbReference type="Gene3D" id="1.20.1170.10">
    <property type="match status" value="1"/>
</dbReference>
<comment type="caution">
    <text evidence="2">The sequence shown here is derived from an EMBL/GenBank/DDBJ whole genome shotgun (WGS) entry which is preliminary data.</text>
</comment>
<keyword evidence="1" id="KW-0175">Coiled coil</keyword>
<organism evidence="2 3">
    <name type="scientific">Reticulomyxa filosa</name>
    <dbReference type="NCBI Taxonomy" id="46433"/>
    <lineage>
        <taxon>Eukaryota</taxon>
        <taxon>Sar</taxon>
        <taxon>Rhizaria</taxon>
        <taxon>Retaria</taxon>
        <taxon>Foraminifera</taxon>
        <taxon>Monothalamids</taxon>
        <taxon>Reticulomyxidae</taxon>
        <taxon>Reticulomyxa</taxon>
    </lineage>
</organism>
<keyword evidence="3" id="KW-1185">Reference proteome</keyword>
<dbReference type="AlphaFoldDB" id="X6N7Q3"/>
<dbReference type="Proteomes" id="UP000023152">
    <property type="component" value="Unassembled WGS sequence"/>
</dbReference>
<evidence type="ECO:0000313" key="2">
    <source>
        <dbReference type="EMBL" id="ETO22076.1"/>
    </source>
</evidence>
<sequence length="173" mass="20742">MVAIKTNKIGCNKMSYRAERIEAYEKEIKELNAKKNSLESQLSDLKIANQRMENTRADEQRMFAEKTTNLQEIIEKMKGEFNTKQSQATQIKDNLTRQTKENEKMCSKLKQFDTTKVLIRGIYIQFFHYKHQFHFVNNHILMYFDQWIDDAQKIIRAIHLKLFLFTSVKHFRL</sequence>
<evidence type="ECO:0000256" key="1">
    <source>
        <dbReference type="SAM" id="Coils"/>
    </source>
</evidence>
<dbReference type="EMBL" id="ASPP01011054">
    <property type="protein sequence ID" value="ETO22076.1"/>
    <property type="molecule type" value="Genomic_DNA"/>
</dbReference>
<reference evidence="2 3" key="1">
    <citation type="journal article" date="2013" name="Curr. Biol.">
        <title>The Genome of the Foraminiferan Reticulomyxa filosa.</title>
        <authorList>
            <person name="Glockner G."/>
            <person name="Hulsmann N."/>
            <person name="Schleicher M."/>
            <person name="Noegel A.A."/>
            <person name="Eichinger L."/>
            <person name="Gallinger C."/>
            <person name="Pawlowski J."/>
            <person name="Sierra R."/>
            <person name="Euteneuer U."/>
            <person name="Pillet L."/>
            <person name="Moustafa A."/>
            <person name="Platzer M."/>
            <person name="Groth M."/>
            <person name="Szafranski K."/>
            <person name="Schliwa M."/>
        </authorList>
    </citation>
    <scope>NUCLEOTIDE SEQUENCE [LARGE SCALE GENOMIC DNA]</scope>
</reference>
<accession>X6N7Q3</accession>
<proteinExistence type="predicted"/>
<name>X6N7Q3_RETFI</name>
<feature type="coiled-coil region" evidence="1">
    <location>
        <begin position="14"/>
        <end position="62"/>
    </location>
</feature>
<protein>
    <submittedName>
        <fullName evidence="2">Uncharacterized protein</fullName>
    </submittedName>
</protein>
<evidence type="ECO:0000313" key="3">
    <source>
        <dbReference type="Proteomes" id="UP000023152"/>
    </source>
</evidence>